<dbReference type="Proteomes" id="UP000244722">
    <property type="component" value="Unassembled WGS sequence"/>
</dbReference>
<dbReference type="EMBL" id="NESQ01000299">
    <property type="protein sequence ID" value="PUU74442.1"/>
    <property type="molecule type" value="Genomic_DNA"/>
</dbReference>
<comment type="caution">
    <text evidence="1">The sequence shown here is derived from an EMBL/GenBank/DDBJ whole genome shotgun (WGS) entry which is preliminary data.</text>
</comment>
<evidence type="ECO:0000313" key="1">
    <source>
        <dbReference type="EMBL" id="PUU74442.1"/>
    </source>
</evidence>
<dbReference type="AlphaFoldDB" id="A0A2T6ZG40"/>
<accession>A0A2T6ZG40</accession>
<name>A0A2T6ZG40_TUBBO</name>
<keyword evidence="2" id="KW-1185">Reference proteome</keyword>
<protein>
    <submittedName>
        <fullName evidence="1">Uncharacterized protein</fullName>
    </submittedName>
</protein>
<sequence length="181" mass="19945">MAAQILTQIHNAFKTRSCESLTFTELDISVSAEILKNLLGQKDICALKLSSGLLTLSAILSISGALRACDTFVAAFEGSQKTPDLCYSPQLNGVKTEFPTIVLKVGWSQSEFGLKHNAQLWLEGSAGTIQVVFLFKLFYPNVQNEIKTTLHLCRLDNNVVVLDTYVFSSSPYLIFLFVTSN</sequence>
<evidence type="ECO:0000313" key="2">
    <source>
        <dbReference type="Proteomes" id="UP000244722"/>
    </source>
</evidence>
<gene>
    <name evidence="1" type="ORF">B9Z19DRAFT_1158441</name>
</gene>
<dbReference type="OrthoDB" id="76567at2759"/>
<reference evidence="1 2" key="1">
    <citation type="submission" date="2017-04" db="EMBL/GenBank/DDBJ databases">
        <title>Draft genome sequence of Tuber borchii Vittad., a whitish edible truffle.</title>
        <authorList>
            <consortium name="DOE Joint Genome Institute"/>
            <person name="Murat C."/>
            <person name="Kuo A."/>
            <person name="Barry K.W."/>
            <person name="Clum A."/>
            <person name="Dockter R.B."/>
            <person name="Fauchery L."/>
            <person name="Iotti M."/>
            <person name="Kohler A."/>
            <person name="Labutti K."/>
            <person name="Lindquist E.A."/>
            <person name="Lipzen A."/>
            <person name="Ohm R.A."/>
            <person name="Wang M."/>
            <person name="Grigoriev I.V."/>
            <person name="Zambonelli A."/>
            <person name="Martin F.M."/>
        </authorList>
    </citation>
    <scope>NUCLEOTIDE SEQUENCE [LARGE SCALE GENOMIC DNA]</scope>
    <source>
        <strain evidence="1 2">Tbo3840</strain>
    </source>
</reference>
<dbReference type="STRING" id="42251.A0A2T6ZG40"/>
<organism evidence="1 2">
    <name type="scientific">Tuber borchii</name>
    <name type="common">White truffle</name>
    <dbReference type="NCBI Taxonomy" id="42251"/>
    <lineage>
        <taxon>Eukaryota</taxon>
        <taxon>Fungi</taxon>
        <taxon>Dikarya</taxon>
        <taxon>Ascomycota</taxon>
        <taxon>Pezizomycotina</taxon>
        <taxon>Pezizomycetes</taxon>
        <taxon>Pezizales</taxon>
        <taxon>Tuberaceae</taxon>
        <taxon>Tuber</taxon>
    </lineage>
</organism>
<proteinExistence type="predicted"/>